<dbReference type="Pfam" id="PF05175">
    <property type="entry name" value="MTS"/>
    <property type="match status" value="1"/>
</dbReference>
<dbReference type="PANTHER" id="PTHR47816:SF4">
    <property type="entry name" value="RIBOSOMAL RNA SMALL SUBUNIT METHYLTRANSFERASE C"/>
    <property type="match status" value="1"/>
</dbReference>
<dbReference type="PANTHER" id="PTHR47816">
    <property type="entry name" value="RIBOSOMAL RNA SMALL SUBUNIT METHYLTRANSFERASE C"/>
    <property type="match status" value="1"/>
</dbReference>
<dbReference type="Gene3D" id="3.40.50.150">
    <property type="entry name" value="Vaccinia Virus protein VP39"/>
    <property type="match status" value="1"/>
</dbReference>
<dbReference type="InterPro" id="IPR007848">
    <property type="entry name" value="Small_mtfrase_dom"/>
</dbReference>
<protein>
    <submittedName>
        <fullName evidence="4">16S RNA G1207 methylase RsmC</fullName>
    </submittedName>
</protein>
<organism evidence="4">
    <name type="scientific">uncultured Actinomycetes bacterium</name>
    <dbReference type="NCBI Taxonomy" id="152507"/>
    <lineage>
        <taxon>Bacteria</taxon>
        <taxon>Bacillati</taxon>
        <taxon>Actinomycetota</taxon>
        <taxon>Actinomycetes</taxon>
        <taxon>environmental samples</taxon>
    </lineage>
</organism>
<sequence>MPALKPASEGVVPLLFIACKASEAMSDEQYFTTQPNSASDERFTRFVVGGRNLQLVTDRGVFAKKGVDQGTQILLDAAPRPSTTGNFLDLGCGSGAIAMALASYSPEAKVWAIDVNARALQLVGENAQRNGLGNITALFPQSVSPDIQFDLIWSNPPIRIGKQALHDLLDTWLTRLSPSGQAWLVVNRNLGSDSLAVWMMSKGFEVARLTSKRGFRVLKVTRKAV</sequence>
<dbReference type="GO" id="GO:0032259">
    <property type="term" value="P:methylation"/>
    <property type="evidence" value="ECO:0007669"/>
    <property type="project" value="UniProtKB-KW"/>
</dbReference>
<dbReference type="InterPro" id="IPR046977">
    <property type="entry name" value="RsmC/RlmG"/>
</dbReference>
<keyword evidence="1 4" id="KW-0489">Methyltransferase</keyword>
<proteinExistence type="predicted"/>
<evidence type="ECO:0000256" key="1">
    <source>
        <dbReference type="ARBA" id="ARBA00022603"/>
    </source>
</evidence>
<dbReference type="EMBL" id="GQ387490">
    <property type="protein sequence ID" value="ACY25305.1"/>
    <property type="molecule type" value="Genomic_DNA"/>
</dbReference>
<evidence type="ECO:0000259" key="3">
    <source>
        <dbReference type="Pfam" id="PF05175"/>
    </source>
</evidence>
<keyword evidence="2" id="KW-0808">Transferase</keyword>
<dbReference type="CDD" id="cd02440">
    <property type="entry name" value="AdoMet_MTases"/>
    <property type="match status" value="1"/>
</dbReference>
<evidence type="ECO:0000313" key="4">
    <source>
        <dbReference type="EMBL" id="ACY25305.1"/>
    </source>
</evidence>
<feature type="domain" description="Methyltransferase small" evidence="3">
    <location>
        <begin position="53"/>
        <end position="219"/>
    </location>
</feature>
<reference evidence="4" key="1">
    <citation type="journal article" date="2009" name="Environ. Microbiol.">
        <title>Comparative analyses of actinobacterial genomic fragments from Lake Kinneret.</title>
        <authorList>
            <person name="Philosof A."/>
            <person name="Sabehi G."/>
            <person name="Beja O."/>
        </authorList>
    </citation>
    <scope>NUCLEOTIDE SEQUENCE</scope>
</reference>
<name>D0U5Y8_9ACTN</name>
<evidence type="ECO:0000256" key="2">
    <source>
        <dbReference type="ARBA" id="ARBA00022679"/>
    </source>
</evidence>
<dbReference type="AlphaFoldDB" id="D0U5Y8"/>
<dbReference type="GO" id="GO:0008757">
    <property type="term" value="F:S-adenosylmethionine-dependent methyltransferase activity"/>
    <property type="evidence" value="ECO:0007669"/>
    <property type="project" value="InterPro"/>
</dbReference>
<dbReference type="InterPro" id="IPR029063">
    <property type="entry name" value="SAM-dependent_MTases_sf"/>
</dbReference>
<accession>D0U5Y8</accession>
<dbReference type="SUPFAM" id="SSF53335">
    <property type="entry name" value="S-adenosyl-L-methionine-dependent methyltransferases"/>
    <property type="match status" value="1"/>
</dbReference>